<evidence type="ECO:0000256" key="4">
    <source>
        <dbReference type="PROSITE-ProRule" id="PRU00322"/>
    </source>
</evidence>
<evidence type="ECO:0000313" key="8">
    <source>
        <dbReference type="EMBL" id="TPX62068.1"/>
    </source>
</evidence>
<evidence type="ECO:0000256" key="1">
    <source>
        <dbReference type="ARBA" id="ARBA00022723"/>
    </source>
</evidence>
<evidence type="ECO:0008006" key="10">
    <source>
        <dbReference type="Google" id="ProtNLM"/>
    </source>
</evidence>
<dbReference type="GO" id="GO:0005634">
    <property type="term" value="C:nucleus"/>
    <property type="evidence" value="ECO:0007669"/>
    <property type="project" value="TreeGrafter"/>
</dbReference>
<dbReference type="Gene3D" id="2.30.30.380">
    <property type="entry name" value="Zn-finger domain of Sec23/24"/>
    <property type="match status" value="1"/>
</dbReference>
<evidence type="ECO:0000259" key="6">
    <source>
        <dbReference type="PROSITE" id="PS50199"/>
    </source>
</evidence>
<evidence type="ECO:0000259" key="7">
    <source>
        <dbReference type="PROSITE" id="PS51397"/>
    </source>
</evidence>
<protein>
    <recommendedName>
        <fullName evidence="10">WLM domain-containing protein</fullName>
    </recommendedName>
</protein>
<reference evidence="8 9" key="1">
    <citation type="journal article" date="2019" name="Sci. Rep.">
        <title>Comparative genomics of chytrid fungi reveal insights into the obligate biotrophic and pathogenic lifestyle of Synchytrium endobioticum.</title>
        <authorList>
            <person name="van de Vossenberg B.T.L.H."/>
            <person name="Warris S."/>
            <person name="Nguyen H.D.T."/>
            <person name="van Gent-Pelzer M.P.E."/>
            <person name="Joly D.L."/>
            <person name="van de Geest H.C."/>
            <person name="Bonants P.J.M."/>
            <person name="Smith D.S."/>
            <person name="Levesque C.A."/>
            <person name="van der Lee T.A.J."/>
        </authorList>
    </citation>
    <scope>NUCLEOTIDE SEQUENCE [LARGE SCALE GENOMIC DNA]</scope>
    <source>
        <strain evidence="8 9">CBS 809.83</strain>
    </source>
</reference>
<dbReference type="InterPro" id="IPR013536">
    <property type="entry name" value="WLM_dom"/>
</dbReference>
<keyword evidence="2 4" id="KW-0863">Zinc-finger</keyword>
<feature type="compositionally biased region" description="Low complexity" evidence="5">
    <location>
        <begin position="358"/>
        <end position="367"/>
    </location>
</feature>
<dbReference type="PANTHER" id="PTHR46622:SF1">
    <property type="entry name" value="DNA-DEPENDENT METALLOPROTEASE WSS1"/>
    <property type="match status" value="1"/>
</dbReference>
<keyword evidence="9" id="KW-1185">Reference proteome</keyword>
<comment type="caution">
    <text evidence="8">The sequence shown here is derived from an EMBL/GenBank/DDBJ whole genome shotgun (WGS) entry which is preliminary data.</text>
</comment>
<evidence type="ECO:0000256" key="2">
    <source>
        <dbReference type="ARBA" id="ARBA00022771"/>
    </source>
</evidence>
<dbReference type="GO" id="GO:0006281">
    <property type="term" value="P:DNA repair"/>
    <property type="evidence" value="ECO:0007669"/>
    <property type="project" value="TreeGrafter"/>
</dbReference>
<feature type="domain" description="RanBP2-type" evidence="6">
    <location>
        <begin position="366"/>
        <end position="395"/>
    </location>
</feature>
<feature type="compositionally biased region" description="Low complexity" evidence="5">
    <location>
        <begin position="264"/>
        <end position="294"/>
    </location>
</feature>
<dbReference type="PANTHER" id="PTHR46622">
    <property type="entry name" value="DNA-DEPENDENT METALLOPROTEASE WSS1"/>
    <property type="match status" value="1"/>
</dbReference>
<dbReference type="GO" id="GO:0008270">
    <property type="term" value="F:zinc ion binding"/>
    <property type="evidence" value="ECO:0007669"/>
    <property type="project" value="UniProtKB-KW"/>
</dbReference>
<dbReference type="InterPro" id="IPR001876">
    <property type="entry name" value="Znf_RanBP2"/>
</dbReference>
<keyword evidence="1" id="KW-0479">Metal-binding</keyword>
<evidence type="ECO:0000256" key="5">
    <source>
        <dbReference type="SAM" id="MobiDB-lite"/>
    </source>
</evidence>
<dbReference type="PROSITE" id="PS51397">
    <property type="entry name" value="WLM"/>
    <property type="match status" value="1"/>
</dbReference>
<evidence type="ECO:0000313" key="9">
    <source>
        <dbReference type="Proteomes" id="UP000318582"/>
    </source>
</evidence>
<evidence type="ECO:0000256" key="3">
    <source>
        <dbReference type="ARBA" id="ARBA00022833"/>
    </source>
</evidence>
<dbReference type="PROSITE" id="PS01358">
    <property type="entry name" value="ZF_RANBP2_1"/>
    <property type="match status" value="1"/>
</dbReference>
<dbReference type="GO" id="GO:0008237">
    <property type="term" value="F:metallopeptidase activity"/>
    <property type="evidence" value="ECO:0007669"/>
    <property type="project" value="TreeGrafter"/>
</dbReference>
<dbReference type="AlphaFoldDB" id="A0A507EFR8"/>
<feature type="compositionally biased region" description="Low complexity" evidence="5">
    <location>
        <begin position="304"/>
        <end position="329"/>
    </location>
</feature>
<dbReference type="PROSITE" id="PS50199">
    <property type="entry name" value="ZF_RANBP2_2"/>
    <property type="match status" value="1"/>
</dbReference>
<sequence length="421" mass="45164">MRFNEYIETVSALKRYSNHTQALLIIQWVATQVKPIMRARGWKVPMVREFFPSDPRLLGLNINRGREIRIRLRPAHNPQSFYELDDLLGTMLHELTHIVRAPHDDMFYKILGELEKEYDALLAGGWKGEGFFAPGQRVGVGVSHNLPPHQARQKALEAATKRSVMNGTMLPAGGRRLGGVTGLHKVGKTPAQLAAEAAERRAKDNVWCAGHGEKDVIVIEDGDVEMVDAKPESSSISLRPAGSRPGSLSNPILIVDDDGPPPLAASSSSTSSSPSNTTSSTSAPPSSSRLPANSLGKRKIKGESTTSTAPPSTSTPSVVSTPSTSGATSLGKRKIKDEATTSTALAPLPSPSRPPSQPSSSSSSSSPTEWACPTCTCLNRPLALQCDACLSLRPPSPRPQIKRPQSPNAIGEDVWHCPTFL</sequence>
<dbReference type="Proteomes" id="UP000318582">
    <property type="component" value="Unassembled WGS sequence"/>
</dbReference>
<accession>A0A507EFR8</accession>
<proteinExistence type="predicted"/>
<feature type="region of interest" description="Disordered" evidence="5">
    <location>
        <begin position="228"/>
        <end position="368"/>
    </location>
</feature>
<organism evidence="8 9">
    <name type="scientific">Powellomyces hirtus</name>
    <dbReference type="NCBI Taxonomy" id="109895"/>
    <lineage>
        <taxon>Eukaryota</taxon>
        <taxon>Fungi</taxon>
        <taxon>Fungi incertae sedis</taxon>
        <taxon>Chytridiomycota</taxon>
        <taxon>Chytridiomycota incertae sedis</taxon>
        <taxon>Chytridiomycetes</taxon>
        <taxon>Spizellomycetales</taxon>
        <taxon>Powellomycetaceae</taxon>
        <taxon>Powellomyces</taxon>
    </lineage>
</organism>
<dbReference type="InterPro" id="IPR053000">
    <property type="entry name" value="WSS1-like_metalloprotease"/>
</dbReference>
<dbReference type="STRING" id="109895.A0A507EFR8"/>
<dbReference type="Pfam" id="PF08325">
    <property type="entry name" value="WLM"/>
    <property type="match status" value="1"/>
</dbReference>
<gene>
    <name evidence="8" type="ORF">PhCBS80983_g00618</name>
</gene>
<keyword evidence="3" id="KW-0862">Zinc</keyword>
<name>A0A507EFR8_9FUNG</name>
<dbReference type="EMBL" id="QEAQ01000004">
    <property type="protein sequence ID" value="TPX62068.1"/>
    <property type="molecule type" value="Genomic_DNA"/>
</dbReference>
<feature type="compositionally biased region" description="Pro residues" evidence="5">
    <location>
        <begin position="348"/>
        <end position="357"/>
    </location>
</feature>
<feature type="domain" description="WLM" evidence="7">
    <location>
        <begin position="1"/>
        <end position="203"/>
    </location>
</feature>